<evidence type="ECO:0000256" key="4">
    <source>
        <dbReference type="PROSITE-ProRule" id="PRU00236"/>
    </source>
</evidence>
<evidence type="ECO:0000256" key="1">
    <source>
        <dbReference type="ARBA" id="ARBA00012928"/>
    </source>
</evidence>
<reference evidence="6" key="1">
    <citation type="submission" date="2022-04" db="EMBL/GenBank/DDBJ databases">
        <authorList>
            <person name="Forde T."/>
        </authorList>
    </citation>
    <scope>NUCLEOTIDE SEQUENCE</scope>
    <source>
        <strain evidence="6">A18Y016a</strain>
        <strain evidence="7">A18Y020d</strain>
    </source>
</reference>
<evidence type="ECO:0000256" key="3">
    <source>
        <dbReference type="ARBA" id="ARBA00023027"/>
    </source>
</evidence>
<feature type="domain" description="Deacetylase sirtuin-type" evidence="5">
    <location>
        <begin position="1"/>
        <end position="183"/>
    </location>
</feature>
<dbReference type="EMBL" id="OW659496">
    <property type="protein sequence ID" value="CAH2763912.1"/>
    <property type="molecule type" value="Genomic_DNA"/>
</dbReference>
<dbReference type="EC" id="2.3.1.286" evidence="1"/>
<evidence type="ECO:0000256" key="2">
    <source>
        <dbReference type="ARBA" id="ARBA00022679"/>
    </source>
</evidence>
<dbReference type="Gene3D" id="3.40.50.1220">
    <property type="entry name" value="TPP-binding domain"/>
    <property type="match status" value="1"/>
</dbReference>
<dbReference type="InterPro" id="IPR026590">
    <property type="entry name" value="Ssirtuin_cat_dom"/>
</dbReference>
<evidence type="ECO:0000259" key="5">
    <source>
        <dbReference type="PROSITE" id="PS50305"/>
    </source>
</evidence>
<dbReference type="InterPro" id="IPR029035">
    <property type="entry name" value="DHS-like_NAD/FAD-binding_dom"/>
</dbReference>
<evidence type="ECO:0000313" key="9">
    <source>
        <dbReference type="Proteomes" id="UP001154111"/>
    </source>
</evidence>
<protein>
    <recommendedName>
        <fullName evidence="1">protein acetyllysine N-acetyltransferase</fullName>
        <ecNumber evidence="1">2.3.1.286</ecNumber>
    </recommendedName>
</protein>
<dbReference type="Proteomes" id="UP001154095">
    <property type="component" value="Chromosome"/>
</dbReference>
<evidence type="ECO:0000313" key="7">
    <source>
        <dbReference type="EMBL" id="CAH2763912.1"/>
    </source>
</evidence>
<comment type="caution">
    <text evidence="4">Lacks conserved residue(s) required for the propagation of feature annotation.</text>
</comment>
<dbReference type="Pfam" id="PF02146">
    <property type="entry name" value="SIR2"/>
    <property type="match status" value="1"/>
</dbReference>
<dbReference type="AlphaFoldDB" id="A0AAU9VD16"/>
<keyword evidence="6" id="KW-0378">Hydrolase</keyword>
<dbReference type="PANTHER" id="PTHR11085">
    <property type="entry name" value="NAD-DEPENDENT PROTEIN DEACYLASE SIRTUIN-5, MITOCHONDRIAL-RELATED"/>
    <property type="match status" value="1"/>
</dbReference>
<dbReference type="Proteomes" id="UP001154111">
    <property type="component" value="Chromosome"/>
</dbReference>
<name>A0AAU9VD16_9FIRM</name>
<dbReference type="EMBL" id="OW659477">
    <property type="protein sequence ID" value="CAH2760621.1"/>
    <property type="molecule type" value="Genomic_DNA"/>
</dbReference>
<dbReference type="InterPro" id="IPR003000">
    <property type="entry name" value="Sirtuin"/>
</dbReference>
<keyword evidence="3" id="KW-0520">NAD</keyword>
<organism evidence="6 9">
    <name type="scientific">Erysipelothrix amsterdamensis</name>
    <dbReference type="NCBI Taxonomy" id="2929157"/>
    <lineage>
        <taxon>Bacteria</taxon>
        <taxon>Bacillati</taxon>
        <taxon>Bacillota</taxon>
        <taxon>Erysipelotrichia</taxon>
        <taxon>Erysipelotrichales</taxon>
        <taxon>Erysipelotrichaceae</taxon>
        <taxon>Erysipelothrix</taxon>
    </lineage>
</organism>
<proteinExistence type="predicted"/>
<keyword evidence="8" id="KW-1185">Reference proteome</keyword>
<gene>
    <name evidence="6" type="primary">cobB</name>
    <name evidence="6" type="ORF">ERYAMS2_00255</name>
    <name evidence="7" type="ORF">ERYAMS_01813</name>
</gene>
<dbReference type="GO" id="GO:0070403">
    <property type="term" value="F:NAD+ binding"/>
    <property type="evidence" value="ECO:0007669"/>
    <property type="project" value="InterPro"/>
</dbReference>
<evidence type="ECO:0000313" key="6">
    <source>
        <dbReference type="EMBL" id="CAH2760621.1"/>
    </source>
</evidence>
<dbReference type="PROSITE" id="PS50305">
    <property type="entry name" value="SIRTUIN"/>
    <property type="match status" value="1"/>
</dbReference>
<dbReference type="RefSeq" id="WP_238000474.1">
    <property type="nucleotide sequence ID" value="NZ_OW659477.1"/>
</dbReference>
<sequence>MILAFTGAGISKASGISTFMEQPEVRDRLHRSFATQHPEAYRETIAELYYIIQKAEPNDAHRALSEYNIPIITMNIDGLHEKAGSSPIALHGSMPNENELAYADQLFNKPVLYGDPAPSYRRAYEKVDSLKEGDILLVIGASRFTAVATDLREIAYANGVEIIEIQENAVEQVRETLESIIND</sequence>
<dbReference type="InterPro" id="IPR050134">
    <property type="entry name" value="NAD-dep_sirtuin_deacylases"/>
</dbReference>
<accession>A0AAU9VD16</accession>
<dbReference type="GO" id="GO:0016787">
    <property type="term" value="F:hydrolase activity"/>
    <property type="evidence" value="ECO:0007669"/>
    <property type="project" value="UniProtKB-KW"/>
</dbReference>
<keyword evidence="2" id="KW-0808">Transferase</keyword>
<evidence type="ECO:0000313" key="8">
    <source>
        <dbReference type="Proteomes" id="UP001154095"/>
    </source>
</evidence>
<dbReference type="PANTHER" id="PTHR11085:SF10">
    <property type="entry name" value="NAD-DEPENDENT PROTEIN DEACYLASE SIRTUIN-5, MITOCHONDRIAL-RELATED"/>
    <property type="match status" value="1"/>
</dbReference>
<dbReference type="GO" id="GO:0017136">
    <property type="term" value="F:histone deacetylase activity, NAD-dependent"/>
    <property type="evidence" value="ECO:0007669"/>
    <property type="project" value="TreeGrafter"/>
</dbReference>
<dbReference type="SUPFAM" id="SSF52467">
    <property type="entry name" value="DHS-like NAD/FAD-binding domain"/>
    <property type="match status" value="1"/>
</dbReference>